<dbReference type="EMBL" id="CADEHS020000498">
    <property type="protein sequence ID" value="CAG9952772.1"/>
    <property type="molecule type" value="Genomic_DNA"/>
</dbReference>
<gene>
    <name evidence="1" type="ORF">CRV2_00017257</name>
</gene>
<protein>
    <submittedName>
        <fullName evidence="1">Uncharacterized protein</fullName>
    </submittedName>
</protein>
<comment type="caution">
    <text evidence="1">The sequence shown here is derived from an EMBL/GenBank/DDBJ whole genome shotgun (WGS) entry which is preliminary data.</text>
</comment>
<reference evidence="1" key="1">
    <citation type="submission" date="2020-04" db="EMBL/GenBank/DDBJ databases">
        <authorList>
            <person name="Broberg M."/>
        </authorList>
    </citation>
    <scope>NUCLEOTIDE SEQUENCE</scope>
</reference>
<evidence type="ECO:0000313" key="2">
    <source>
        <dbReference type="Proteomes" id="UP000836387"/>
    </source>
</evidence>
<evidence type="ECO:0000313" key="1">
    <source>
        <dbReference type="EMBL" id="CAG9952772.1"/>
    </source>
</evidence>
<organism evidence="1 2">
    <name type="scientific">Clonostachys rosea f. rosea IK726</name>
    <dbReference type="NCBI Taxonomy" id="1349383"/>
    <lineage>
        <taxon>Eukaryota</taxon>
        <taxon>Fungi</taxon>
        <taxon>Dikarya</taxon>
        <taxon>Ascomycota</taxon>
        <taxon>Pezizomycotina</taxon>
        <taxon>Sordariomycetes</taxon>
        <taxon>Hypocreomycetidae</taxon>
        <taxon>Hypocreales</taxon>
        <taxon>Bionectriaceae</taxon>
        <taxon>Clonostachys</taxon>
    </lineage>
</organism>
<dbReference type="Proteomes" id="UP000836387">
    <property type="component" value="Unassembled WGS sequence"/>
</dbReference>
<sequence length="111" mass="12748">MDSPVPEANRVESLKQGYYQCSHCQRTFNRADHLQRHVRSRNLPWPVPSSYSIVLINARLATKDFVDSECMFQDLLSCSYGRGSILCPYANYSIETFLKDTPHAMNQMSRG</sequence>
<accession>A0ACA9UJ35</accession>
<keyword evidence="2" id="KW-1185">Reference proteome</keyword>
<proteinExistence type="predicted"/>
<name>A0ACA9UJ35_BIOOC</name>
<reference evidence="1" key="2">
    <citation type="submission" date="2021-10" db="EMBL/GenBank/DDBJ databases">
        <authorList>
            <person name="Piombo E."/>
        </authorList>
    </citation>
    <scope>NUCLEOTIDE SEQUENCE</scope>
</reference>